<feature type="domain" description="Erythromycin biosynthesis protein CIII-like C-terminal" evidence="4">
    <location>
        <begin position="256"/>
        <end position="403"/>
    </location>
</feature>
<keyword evidence="3" id="KW-0808">Transferase</keyword>
<dbReference type="PANTHER" id="PTHR48050">
    <property type="entry name" value="STEROL 3-BETA-GLUCOSYLTRANSFERASE"/>
    <property type="match status" value="1"/>
</dbReference>
<dbReference type="PANTHER" id="PTHR48050:SF13">
    <property type="entry name" value="STEROL 3-BETA-GLUCOSYLTRANSFERASE UGT80A2"/>
    <property type="match status" value="1"/>
</dbReference>
<dbReference type="Gene3D" id="3.40.50.2000">
    <property type="entry name" value="Glycogen Phosphorylase B"/>
    <property type="match status" value="2"/>
</dbReference>
<dbReference type="EMBL" id="VYUA01000001">
    <property type="protein sequence ID" value="KAB2594334.1"/>
    <property type="molecule type" value="Genomic_DNA"/>
</dbReference>
<dbReference type="CDD" id="cd03784">
    <property type="entry name" value="GT1_Gtf-like"/>
    <property type="match status" value="1"/>
</dbReference>
<evidence type="ECO:0000313" key="6">
    <source>
        <dbReference type="EMBL" id="KAB2594334.1"/>
    </source>
</evidence>
<comment type="similarity">
    <text evidence="1">Belongs to the glycosyltransferase 28 family.</text>
</comment>
<keyword evidence="7" id="KW-1185">Reference proteome</keyword>
<dbReference type="AlphaFoldDB" id="A0A5N5F6T3"/>
<organism evidence="6 7">
    <name type="scientific">Streptomyces arboris</name>
    <dbReference type="NCBI Taxonomy" id="2600619"/>
    <lineage>
        <taxon>Bacteria</taxon>
        <taxon>Bacillati</taxon>
        <taxon>Actinomycetota</taxon>
        <taxon>Actinomycetes</taxon>
        <taxon>Kitasatosporales</taxon>
        <taxon>Streptomycetaceae</taxon>
        <taxon>Streptomyces</taxon>
    </lineage>
</organism>
<evidence type="ECO:0000256" key="3">
    <source>
        <dbReference type="ARBA" id="ARBA00022679"/>
    </source>
</evidence>
<dbReference type="InterPro" id="IPR010610">
    <property type="entry name" value="EryCIII-like_C"/>
</dbReference>
<gene>
    <name evidence="6" type="ORF">F5983_00940</name>
</gene>
<dbReference type="GO" id="GO:0008194">
    <property type="term" value="F:UDP-glycosyltransferase activity"/>
    <property type="evidence" value="ECO:0007669"/>
    <property type="project" value="InterPro"/>
</dbReference>
<keyword evidence="2" id="KW-0328">Glycosyltransferase</keyword>
<dbReference type="Proteomes" id="UP000326907">
    <property type="component" value="Unassembled WGS sequence"/>
</dbReference>
<protein>
    <submittedName>
        <fullName evidence="6">DUF1205 domain-containing protein</fullName>
    </submittedName>
</protein>
<accession>A0A5N5F6T3</accession>
<dbReference type="InterPro" id="IPR048284">
    <property type="entry name" value="EryCIII-like_N"/>
</dbReference>
<evidence type="ECO:0000256" key="1">
    <source>
        <dbReference type="ARBA" id="ARBA00006962"/>
    </source>
</evidence>
<dbReference type="InterPro" id="IPR002213">
    <property type="entry name" value="UDP_glucos_trans"/>
</dbReference>
<name>A0A5N5F6T3_9ACTN</name>
<dbReference type="GO" id="GO:0017000">
    <property type="term" value="P:antibiotic biosynthetic process"/>
    <property type="evidence" value="ECO:0007669"/>
    <property type="project" value="UniProtKB-ARBA"/>
</dbReference>
<dbReference type="InterPro" id="IPR050426">
    <property type="entry name" value="Glycosyltransferase_28"/>
</dbReference>
<comment type="caution">
    <text evidence="6">The sequence shown here is derived from an EMBL/GenBank/DDBJ whole genome shotgun (WGS) entry which is preliminary data.</text>
</comment>
<dbReference type="Pfam" id="PF21036">
    <property type="entry name" value="EryCIII-like_N"/>
    <property type="match status" value="1"/>
</dbReference>
<evidence type="ECO:0000256" key="2">
    <source>
        <dbReference type="ARBA" id="ARBA00022676"/>
    </source>
</evidence>
<evidence type="ECO:0000259" key="4">
    <source>
        <dbReference type="Pfam" id="PF06722"/>
    </source>
</evidence>
<evidence type="ECO:0000313" key="7">
    <source>
        <dbReference type="Proteomes" id="UP000326907"/>
    </source>
</evidence>
<feature type="domain" description="Erythromycin biosynthesis protein CIII-like N-terminal" evidence="5">
    <location>
        <begin position="22"/>
        <end position="238"/>
    </location>
</feature>
<dbReference type="GO" id="GO:0016758">
    <property type="term" value="F:hexosyltransferase activity"/>
    <property type="evidence" value="ECO:0007669"/>
    <property type="project" value="UniProtKB-ARBA"/>
</dbReference>
<sequence>MRLLFTAFPSPSHLFPMVPLAWAARAAGHEVRVAGAPSLVDAITASGLPAVPVGAEVDLTGTSRGGSLSGWHDHERWPAGWPVAPGLLDGRRKELLEALGQRQFAIAAGMLDDLVRFGEAWRPDAVVHDAVSYAGPVAGSVLDVPSVSHLWGSPGLQRLEMKGLGPEPQDGFVALFDRYRAAVRTWPDAWVDPCPPSMGFGSGPDVHPVQYVPYNGPGPIPVRLLDPPSRPRVCVTWGATTAKLLGADMTELLRQAVEAVAALPVEVVLATTADQRELLGDLPPSVRTEISVPLHMLLPGCAAVVHHGGAGTTLTAARHGVPQLTITRRPEPTLNGERQALTGAGINLTYGEVSRTERPVETVREQVTRLLDDRSYRDAAERLSAEILAQPSPADLVGVIEKLACFSAVSPRSSHRTKEAG</sequence>
<evidence type="ECO:0000259" key="5">
    <source>
        <dbReference type="Pfam" id="PF21036"/>
    </source>
</evidence>
<reference evidence="6 7" key="1">
    <citation type="submission" date="2019-09" db="EMBL/GenBank/DDBJ databases">
        <authorList>
            <person name="Liu P."/>
        </authorList>
    </citation>
    <scope>NUCLEOTIDE SEQUENCE [LARGE SCALE GENOMIC DNA]</scope>
    <source>
        <strain evidence="6 7">TRM68085</strain>
    </source>
</reference>
<dbReference type="Pfam" id="PF06722">
    <property type="entry name" value="EryCIII-like_C"/>
    <property type="match status" value="1"/>
</dbReference>
<proteinExistence type="inferred from homology"/>
<dbReference type="SUPFAM" id="SSF53756">
    <property type="entry name" value="UDP-Glycosyltransferase/glycogen phosphorylase"/>
    <property type="match status" value="1"/>
</dbReference>